<comment type="caution">
    <text evidence="1">The sequence shown here is derived from an EMBL/GenBank/DDBJ whole genome shotgun (WGS) entry which is preliminary data.</text>
</comment>
<dbReference type="Proteomes" id="UP000789901">
    <property type="component" value="Unassembled WGS sequence"/>
</dbReference>
<name>A0ABN7V656_GIGMA</name>
<gene>
    <name evidence="1" type="ORF">GMARGA_LOCUS14858</name>
</gene>
<dbReference type="EMBL" id="CAJVQB010010026">
    <property type="protein sequence ID" value="CAG8735927.1"/>
    <property type="molecule type" value="Genomic_DNA"/>
</dbReference>
<accession>A0ABN7V656</accession>
<feature type="non-terminal residue" evidence="1">
    <location>
        <position position="1"/>
    </location>
</feature>
<keyword evidence="2" id="KW-1185">Reference proteome</keyword>
<sequence length="43" mass="5019">VIPSNKAKDDYYFDKREDMHEDFPDSFFNNDIHFGASDADCSD</sequence>
<protein>
    <submittedName>
        <fullName evidence="1">19273_t:CDS:1</fullName>
    </submittedName>
</protein>
<reference evidence="1 2" key="1">
    <citation type="submission" date="2021-06" db="EMBL/GenBank/DDBJ databases">
        <authorList>
            <person name="Kallberg Y."/>
            <person name="Tangrot J."/>
            <person name="Rosling A."/>
        </authorList>
    </citation>
    <scope>NUCLEOTIDE SEQUENCE [LARGE SCALE GENOMIC DNA]</scope>
    <source>
        <strain evidence="1 2">120-4 pot B 10/14</strain>
    </source>
</reference>
<proteinExistence type="predicted"/>
<organism evidence="1 2">
    <name type="scientific">Gigaspora margarita</name>
    <dbReference type="NCBI Taxonomy" id="4874"/>
    <lineage>
        <taxon>Eukaryota</taxon>
        <taxon>Fungi</taxon>
        <taxon>Fungi incertae sedis</taxon>
        <taxon>Mucoromycota</taxon>
        <taxon>Glomeromycotina</taxon>
        <taxon>Glomeromycetes</taxon>
        <taxon>Diversisporales</taxon>
        <taxon>Gigasporaceae</taxon>
        <taxon>Gigaspora</taxon>
    </lineage>
</organism>
<evidence type="ECO:0000313" key="2">
    <source>
        <dbReference type="Proteomes" id="UP000789901"/>
    </source>
</evidence>
<evidence type="ECO:0000313" key="1">
    <source>
        <dbReference type="EMBL" id="CAG8735927.1"/>
    </source>
</evidence>